<evidence type="ECO:0000313" key="10">
    <source>
        <dbReference type="WBParaSite" id="DME_0000746501-mRNA-1"/>
    </source>
</evidence>
<dbReference type="InterPro" id="IPR004045">
    <property type="entry name" value="Glutathione_S-Trfase_N"/>
</dbReference>
<evidence type="ECO:0000259" key="6">
    <source>
        <dbReference type="PROSITE" id="PS50405"/>
    </source>
</evidence>
<gene>
    <name evidence="7" type="ORF">DME_LOCUS1758</name>
</gene>
<dbReference type="InterPro" id="IPR003082">
    <property type="entry name" value="GST_pi"/>
</dbReference>
<feature type="domain" description="GST N-terminal" evidence="5">
    <location>
        <begin position="1"/>
        <end position="77"/>
    </location>
</feature>
<dbReference type="GO" id="GO:0006749">
    <property type="term" value="P:glutathione metabolic process"/>
    <property type="evidence" value="ECO:0007669"/>
    <property type="project" value="UniProtKB-UniRule"/>
</dbReference>
<dbReference type="Proteomes" id="UP000274756">
    <property type="component" value="Unassembled WGS sequence"/>
</dbReference>
<dbReference type="EMBL" id="UYYG01000031">
    <property type="protein sequence ID" value="VDN51785.1"/>
    <property type="molecule type" value="Genomic_DNA"/>
</dbReference>
<dbReference type="PRINTS" id="PR01268">
    <property type="entry name" value="GSTRNSFRASEP"/>
</dbReference>
<dbReference type="PANTHER" id="PTHR11571">
    <property type="entry name" value="GLUTATHIONE S-TRANSFERASE"/>
    <property type="match status" value="1"/>
</dbReference>
<dbReference type="Gene3D" id="1.20.1050.10">
    <property type="match status" value="1"/>
</dbReference>
<name>A0A0N4UIN0_DRAME</name>
<evidence type="ECO:0000313" key="9">
    <source>
        <dbReference type="Proteomes" id="UP000274756"/>
    </source>
</evidence>
<dbReference type="FunFam" id="1.20.1050.10:FF:000020">
    <property type="entry name" value="Glutathione S-transferase P 1"/>
    <property type="match status" value="1"/>
</dbReference>
<dbReference type="InterPro" id="IPR004046">
    <property type="entry name" value="GST_C"/>
</dbReference>
<comment type="function">
    <text evidence="4">Conjugation of reduced glutathione to a wide number of exogenous and endogenous hydrophobic electrophiles.</text>
</comment>
<dbReference type="InterPro" id="IPR050213">
    <property type="entry name" value="GST_superfamily"/>
</dbReference>
<dbReference type="Gene3D" id="3.40.30.10">
    <property type="entry name" value="Glutaredoxin"/>
    <property type="match status" value="1"/>
</dbReference>
<keyword evidence="3 4" id="KW-0808">Transferase</keyword>
<reference evidence="7 9" key="2">
    <citation type="submission" date="2018-11" db="EMBL/GenBank/DDBJ databases">
        <authorList>
            <consortium name="Pathogen Informatics"/>
        </authorList>
    </citation>
    <scope>NUCLEOTIDE SEQUENCE [LARGE SCALE GENOMIC DNA]</scope>
</reference>
<dbReference type="Proteomes" id="UP000038040">
    <property type="component" value="Unplaced"/>
</dbReference>
<accession>A0A0N4UIN0</accession>
<dbReference type="EC" id="2.5.1.18" evidence="4"/>
<dbReference type="Pfam" id="PF02798">
    <property type="entry name" value="GST_N"/>
    <property type="match status" value="1"/>
</dbReference>
<dbReference type="PROSITE" id="PS50405">
    <property type="entry name" value="GST_CTER"/>
    <property type="match status" value="1"/>
</dbReference>
<dbReference type="InterPro" id="IPR036282">
    <property type="entry name" value="Glutathione-S-Trfase_C_sf"/>
</dbReference>
<evidence type="ECO:0000259" key="5">
    <source>
        <dbReference type="PROSITE" id="PS50404"/>
    </source>
</evidence>
<evidence type="ECO:0000313" key="7">
    <source>
        <dbReference type="EMBL" id="VDN51785.1"/>
    </source>
</evidence>
<dbReference type="SFLD" id="SFLDS00019">
    <property type="entry name" value="Glutathione_Transferase_(cytos"/>
    <property type="match status" value="1"/>
</dbReference>
<dbReference type="OrthoDB" id="4951845at2759"/>
<comment type="similarity">
    <text evidence="1 4">Belongs to the GST superfamily. Pi family.</text>
</comment>
<dbReference type="STRING" id="318479.A0A0N4UIN0"/>
<dbReference type="PROSITE" id="PS50404">
    <property type="entry name" value="GST_NTER"/>
    <property type="match status" value="1"/>
</dbReference>
<evidence type="ECO:0000256" key="3">
    <source>
        <dbReference type="ARBA" id="ARBA00022679"/>
    </source>
</evidence>
<dbReference type="WBParaSite" id="DME_0000746501-mRNA-1">
    <property type="protein sequence ID" value="DME_0000746501-mRNA-1"/>
    <property type="gene ID" value="DME_0000746501"/>
</dbReference>
<feature type="domain" description="GST C-terminal" evidence="6">
    <location>
        <begin position="79"/>
        <end position="202"/>
    </location>
</feature>
<dbReference type="Pfam" id="PF14497">
    <property type="entry name" value="GST_C_3"/>
    <property type="match status" value="1"/>
</dbReference>
<dbReference type="PANTHER" id="PTHR11571:SF141">
    <property type="entry name" value="GLUTATHIONE S-TRANSFERASE"/>
    <property type="match status" value="1"/>
</dbReference>
<comment type="catalytic activity">
    <reaction evidence="4">
        <text>RX + glutathione = an S-substituted glutathione + a halide anion + H(+)</text>
        <dbReference type="Rhea" id="RHEA:16437"/>
        <dbReference type="ChEBI" id="CHEBI:15378"/>
        <dbReference type="ChEBI" id="CHEBI:16042"/>
        <dbReference type="ChEBI" id="CHEBI:17792"/>
        <dbReference type="ChEBI" id="CHEBI:57925"/>
        <dbReference type="ChEBI" id="CHEBI:90779"/>
        <dbReference type="EC" id="2.5.1.18"/>
    </reaction>
</comment>
<dbReference type="InterPro" id="IPR036249">
    <property type="entry name" value="Thioredoxin-like_sf"/>
</dbReference>
<dbReference type="GO" id="GO:0005829">
    <property type="term" value="C:cytosol"/>
    <property type="evidence" value="ECO:0007669"/>
    <property type="project" value="TreeGrafter"/>
</dbReference>
<evidence type="ECO:0000313" key="8">
    <source>
        <dbReference type="Proteomes" id="UP000038040"/>
    </source>
</evidence>
<dbReference type="AlphaFoldDB" id="A0A0N4UIN0"/>
<comment type="subunit">
    <text evidence="2 4">Homodimer.</text>
</comment>
<evidence type="ECO:0000256" key="4">
    <source>
        <dbReference type="RuleBase" id="RU368105"/>
    </source>
</evidence>
<dbReference type="SUPFAM" id="SSF52833">
    <property type="entry name" value="Thioredoxin-like"/>
    <property type="match status" value="1"/>
</dbReference>
<organism evidence="8 10">
    <name type="scientific">Dracunculus medinensis</name>
    <name type="common">Guinea worm</name>
    <dbReference type="NCBI Taxonomy" id="318479"/>
    <lineage>
        <taxon>Eukaryota</taxon>
        <taxon>Metazoa</taxon>
        <taxon>Ecdysozoa</taxon>
        <taxon>Nematoda</taxon>
        <taxon>Chromadorea</taxon>
        <taxon>Rhabditida</taxon>
        <taxon>Spirurina</taxon>
        <taxon>Dracunculoidea</taxon>
        <taxon>Dracunculidae</taxon>
        <taxon>Dracunculus</taxon>
    </lineage>
</organism>
<dbReference type="InterPro" id="IPR040079">
    <property type="entry name" value="Glutathione_S-Trfase"/>
</dbReference>
<sequence>MFGMKGNLHLGLAEQIRLLLNDNEIPFEDHRIPKTEWEKFKPQFHFGQVPCLFEDGHQIVQTGAIMRHLARKFNLYGTNENEATFADMFYEGIRDLHNKYTKMIYLAYETEKDSFIETILPEELAKFEKLLKTHGNGNGFILGDKICFSDYALFEELDIMEILDSNSLNNFPHLKAYHQRMHDRPNIKVFDDMDFLVKVLKK</sequence>
<keyword evidence="9" id="KW-1185">Reference proteome</keyword>
<dbReference type="SUPFAM" id="SSF47616">
    <property type="entry name" value="GST C-terminal domain-like"/>
    <property type="match status" value="1"/>
</dbReference>
<evidence type="ECO:0000256" key="2">
    <source>
        <dbReference type="ARBA" id="ARBA00011738"/>
    </source>
</evidence>
<evidence type="ECO:0000256" key="1">
    <source>
        <dbReference type="ARBA" id="ARBA00007297"/>
    </source>
</evidence>
<dbReference type="InterPro" id="IPR010987">
    <property type="entry name" value="Glutathione-S-Trfase_C-like"/>
</dbReference>
<reference evidence="10" key="1">
    <citation type="submission" date="2017-02" db="UniProtKB">
        <authorList>
            <consortium name="WormBaseParasite"/>
        </authorList>
    </citation>
    <scope>IDENTIFICATION</scope>
</reference>
<proteinExistence type="inferred from homology"/>
<protein>
    <recommendedName>
        <fullName evidence="4">Glutathione S-transferase</fullName>
        <ecNumber evidence="4">2.5.1.18</ecNumber>
    </recommendedName>
    <alternativeName>
        <fullName evidence="4">GST class-pi</fullName>
    </alternativeName>
</protein>
<dbReference type="GO" id="GO:0004364">
    <property type="term" value="F:glutathione transferase activity"/>
    <property type="evidence" value="ECO:0007669"/>
    <property type="project" value="UniProtKB-UniRule"/>
</dbReference>